<dbReference type="SUPFAM" id="SSF46689">
    <property type="entry name" value="Homeodomain-like"/>
    <property type="match status" value="1"/>
</dbReference>
<protein>
    <submittedName>
        <fullName evidence="6">TetR/AcrR family transcriptional regulator</fullName>
    </submittedName>
</protein>
<feature type="DNA-binding region" description="H-T-H motif" evidence="4">
    <location>
        <begin position="23"/>
        <end position="42"/>
    </location>
</feature>
<name>A0ABV1KB47_9PSEU</name>
<dbReference type="PROSITE" id="PS50977">
    <property type="entry name" value="HTH_TETR_2"/>
    <property type="match status" value="1"/>
</dbReference>
<keyword evidence="2 4" id="KW-0238">DNA-binding</keyword>
<gene>
    <name evidence="6" type="ORF">WIS52_14595</name>
</gene>
<dbReference type="Gene3D" id="1.10.357.10">
    <property type="entry name" value="Tetracycline Repressor, domain 2"/>
    <property type="match status" value="1"/>
</dbReference>
<evidence type="ECO:0000259" key="5">
    <source>
        <dbReference type="PROSITE" id="PS50977"/>
    </source>
</evidence>
<dbReference type="InterPro" id="IPR036271">
    <property type="entry name" value="Tet_transcr_reg_TetR-rel_C_sf"/>
</dbReference>
<evidence type="ECO:0000313" key="6">
    <source>
        <dbReference type="EMBL" id="MEQ3551699.1"/>
    </source>
</evidence>
<evidence type="ECO:0000313" key="7">
    <source>
        <dbReference type="Proteomes" id="UP001494902"/>
    </source>
</evidence>
<dbReference type="SUPFAM" id="SSF48498">
    <property type="entry name" value="Tetracyclin repressor-like, C-terminal domain"/>
    <property type="match status" value="1"/>
</dbReference>
<evidence type="ECO:0000256" key="2">
    <source>
        <dbReference type="ARBA" id="ARBA00023125"/>
    </source>
</evidence>
<keyword evidence="1" id="KW-0805">Transcription regulation</keyword>
<dbReference type="RefSeq" id="WP_349298770.1">
    <property type="nucleotide sequence ID" value="NZ_JBEDNQ010000005.1"/>
</dbReference>
<organism evidence="6 7">
    <name type="scientific">Pseudonocardia nematodicida</name>
    <dbReference type="NCBI Taxonomy" id="1206997"/>
    <lineage>
        <taxon>Bacteria</taxon>
        <taxon>Bacillati</taxon>
        <taxon>Actinomycetota</taxon>
        <taxon>Actinomycetes</taxon>
        <taxon>Pseudonocardiales</taxon>
        <taxon>Pseudonocardiaceae</taxon>
        <taxon>Pseudonocardia</taxon>
    </lineage>
</organism>
<dbReference type="Proteomes" id="UP001494902">
    <property type="component" value="Unassembled WGS sequence"/>
</dbReference>
<keyword evidence="7" id="KW-1185">Reference proteome</keyword>
<evidence type="ECO:0000256" key="4">
    <source>
        <dbReference type="PROSITE-ProRule" id="PRU00335"/>
    </source>
</evidence>
<evidence type="ECO:0000256" key="1">
    <source>
        <dbReference type="ARBA" id="ARBA00023015"/>
    </source>
</evidence>
<dbReference type="InterPro" id="IPR009057">
    <property type="entry name" value="Homeodomain-like_sf"/>
</dbReference>
<sequence>MTVARDDVLLAAAAVLVQNPGASMSEIAAGAGISRATLHRLVPGRDALVSELVDLGIERGIEAIRSARVDEGSPREAVHRVIVAFVPFADLFVLAGRVYAGADLFDRTDAMDSMLVELFRRGQRAGDFCVVQSATWMAEALYALLTSAVRAAHGGRLAAGDIADVTERTLLAGIQEKEQP</sequence>
<dbReference type="PANTHER" id="PTHR30055:SF234">
    <property type="entry name" value="HTH-TYPE TRANSCRIPTIONAL REGULATOR BETI"/>
    <property type="match status" value="1"/>
</dbReference>
<proteinExistence type="predicted"/>
<dbReference type="PANTHER" id="PTHR30055">
    <property type="entry name" value="HTH-TYPE TRANSCRIPTIONAL REGULATOR RUTR"/>
    <property type="match status" value="1"/>
</dbReference>
<comment type="caution">
    <text evidence="6">The sequence shown here is derived from an EMBL/GenBank/DDBJ whole genome shotgun (WGS) entry which is preliminary data.</text>
</comment>
<dbReference type="InterPro" id="IPR050109">
    <property type="entry name" value="HTH-type_TetR-like_transc_reg"/>
</dbReference>
<reference evidence="6 7" key="1">
    <citation type="submission" date="2024-03" db="EMBL/GenBank/DDBJ databases">
        <title>Draft genome sequence of Pseudonocardia nematodicida JCM 31783.</title>
        <authorList>
            <person name="Butdee W."/>
            <person name="Duangmal K."/>
        </authorList>
    </citation>
    <scope>NUCLEOTIDE SEQUENCE [LARGE SCALE GENOMIC DNA]</scope>
    <source>
        <strain evidence="6 7">JCM 31783</strain>
    </source>
</reference>
<keyword evidence="3" id="KW-0804">Transcription</keyword>
<dbReference type="InterPro" id="IPR001647">
    <property type="entry name" value="HTH_TetR"/>
</dbReference>
<evidence type="ECO:0000256" key="3">
    <source>
        <dbReference type="ARBA" id="ARBA00023163"/>
    </source>
</evidence>
<feature type="domain" description="HTH tetR-type" evidence="5">
    <location>
        <begin position="2"/>
        <end position="60"/>
    </location>
</feature>
<dbReference type="EMBL" id="JBEDNQ010000005">
    <property type="protein sequence ID" value="MEQ3551699.1"/>
    <property type="molecule type" value="Genomic_DNA"/>
</dbReference>
<accession>A0ABV1KB47</accession>